<dbReference type="Pfam" id="PF02519">
    <property type="entry name" value="Auxin_inducible"/>
    <property type="match status" value="1"/>
</dbReference>
<protein>
    <recommendedName>
        <fullName evidence="6">Small auxin up regulated protein</fullName>
    </recommendedName>
</protein>
<comment type="similarity">
    <text evidence="1">Belongs to the ARG7 family.</text>
</comment>
<keyword evidence="3" id="KW-0341">Growth regulation</keyword>
<keyword evidence="2" id="KW-0217">Developmental protein</keyword>
<gene>
    <name evidence="4" type="ORF">SAY86_011875</name>
</gene>
<sequence>MNIIRLLEKILHCICRARIFGRTRALKGRIPVQVGSSNGNDLHSFELVPYLLNHPIFESLLERSGEEFGYSYEGPLRIACQIDLFRNLVRCLLECSGISNDRCV</sequence>
<dbReference type="EMBL" id="JAXQNO010000007">
    <property type="protein sequence ID" value="KAK4793881.1"/>
    <property type="molecule type" value="Genomic_DNA"/>
</dbReference>
<organism evidence="4 5">
    <name type="scientific">Trapa natans</name>
    <name type="common">Water chestnut</name>
    <dbReference type="NCBI Taxonomy" id="22666"/>
    <lineage>
        <taxon>Eukaryota</taxon>
        <taxon>Viridiplantae</taxon>
        <taxon>Streptophyta</taxon>
        <taxon>Embryophyta</taxon>
        <taxon>Tracheophyta</taxon>
        <taxon>Spermatophyta</taxon>
        <taxon>Magnoliopsida</taxon>
        <taxon>eudicotyledons</taxon>
        <taxon>Gunneridae</taxon>
        <taxon>Pentapetalae</taxon>
        <taxon>rosids</taxon>
        <taxon>malvids</taxon>
        <taxon>Myrtales</taxon>
        <taxon>Lythraceae</taxon>
        <taxon>Trapa</taxon>
    </lineage>
</organism>
<dbReference type="AlphaFoldDB" id="A0AAN7MBV3"/>
<keyword evidence="5" id="KW-1185">Reference proteome</keyword>
<dbReference type="Proteomes" id="UP001346149">
    <property type="component" value="Unassembled WGS sequence"/>
</dbReference>
<evidence type="ECO:0000256" key="3">
    <source>
        <dbReference type="ARBA" id="ARBA00022604"/>
    </source>
</evidence>
<reference evidence="4 5" key="1">
    <citation type="journal article" date="2023" name="Hortic Res">
        <title>Pangenome of water caltrop reveals structural variations and asymmetric subgenome divergence after allopolyploidization.</title>
        <authorList>
            <person name="Zhang X."/>
            <person name="Chen Y."/>
            <person name="Wang L."/>
            <person name="Yuan Y."/>
            <person name="Fang M."/>
            <person name="Shi L."/>
            <person name="Lu R."/>
            <person name="Comes H.P."/>
            <person name="Ma Y."/>
            <person name="Chen Y."/>
            <person name="Huang G."/>
            <person name="Zhou Y."/>
            <person name="Zheng Z."/>
            <person name="Qiu Y."/>
        </authorList>
    </citation>
    <scope>NUCLEOTIDE SEQUENCE [LARGE SCALE GENOMIC DNA]</scope>
    <source>
        <strain evidence="4">F231</strain>
    </source>
</reference>
<evidence type="ECO:0000256" key="1">
    <source>
        <dbReference type="ARBA" id="ARBA00006974"/>
    </source>
</evidence>
<dbReference type="InterPro" id="IPR003676">
    <property type="entry name" value="SAUR_fam"/>
</dbReference>
<accession>A0AAN7MBV3</accession>
<dbReference type="GO" id="GO:0009733">
    <property type="term" value="P:response to auxin"/>
    <property type="evidence" value="ECO:0007669"/>
    <property type="project" value="InterPro"/>
</dbReference>
<evidence type="ECO:0000313" key="4">
    <source>
        <dbReference type="EMBL" id="KAK4793881.1"/>
    </source>
</evidence>
<evidence type="ECO:0008006" key="6">
    <source>
        <dbReference type="Google" id="ProtNLM"/>
    </source>
</evidence>
<dbReference type="PANTHER" id="PTHR31374:SF216">
    <property type="entry name" value="SAUR-LIKE AUXIN-RESPONSIVE PROTEIN FAMILY"/>
    <property type="match status" value="1"/>
</dbReference>
<name>A0AAN7MBV3_TRANT</name>
<dbReference type="PANTHER" id="PTHR31374">
    <property type="entry name" value="AUXIN-INDUCED PROTEIN-LIKE-RELATED"/>
    <property type="match status" value="1"/>
</dbReference>
<evidence type="ECO:0000256" key="2">
    <source>
        <dbReference type="ARBA" id="ARBA00022473"/>
    </source>
</evidence>
<comment type="caution">
    <text evidence="4">The sequence shown here is derived from an EMBL/GenBank/DDBJ whole genome shotgun (WGS) entry which is preliminary data.</text>
</comment>
<evidence type="ECO:0000313" key="5">
    <source>
        <dbReference type="Proteomes" id="UP001346149"/>
    </source>
</evidence>
<proteinExistence type="inferred from homology"/>